<comment type="similarity">
    <text evidence="1">Belongs to the GSP E family.</text>
</comment>
<dbReference type="PANTHER" id="PTHR30486">
    <property type="entry name" value="TWITCHING MOTILITY PROTEIN PILT"/>
    <property type="match status" value="1"/>
</dbReference>
<dbReference type="PANTHER" id="PTHR30486:SF6">
    <property type="entry name" value="TYPE IV PILUS RETRACTATION ATPASE PILT"/>
    <property type="match status" value="1"/>
</dbReference>
<name>A0A179S496_PSEPU</name>
<dbReference type="RefSeq" id="WP_014592463.1">
    <property type="nucleotide sequence ID" value="NZ_CP063454.1"/>
</dbReference>
<dbReference type="Pfam" id="PF00437">
    <property type="entry name" value="T2SSE"/>
    <property type="match status" value="1"/>
</dbReference>
<dbReference type="SUPFAM" id="SSF52540">
    <property type="entry name" value="P-loop containing nucleoside triphosphate hydrolases"/>
    <property type="match status" value="1"/>
</dbReference>
<comment type="caution">
    <text evidence="3">The sequence shown here is derived from an EMBL/GenBank/DDBJ whole genome shotgun (WGS) entry which is preliminary data.</text>
</comment>
<dbReference type="Gene3D" id="3.40.50.300">
    <property type="entry name" value="P-loop containing nucleotide triphosphate hydrolases"/>
    <property type="match status" value="1"/>
</dbReference>
<protein>
    <submittedName>
        <fullName evidence="3">Flp pilus assembly complex ATPase component TadA</fullName>
    </submittedName>
</protein>
<dbReference type="InterPro" id="IPR050921">
    <property type="entry name" value="T4SS_GSP_E_ATPase"/>
</dbReference>
<reference evidence="3" key="1">
    <citation type="submission" date="2020-12" db="EMBL/GenBank/DDBJ databases">
        <title>Enhanced detection system for hospital associated transmission using whole genome sequencing surveillance.</title>
        <authorList>
            <person name="Harrison L.H."/>
            <person name="Van Tyne D."/>
            <person name="Marsh J.W."/>
            <person name="Griffith M.P."/>
            <person name="Snyder D.J."/>
            <person name="Cooper V.S."/>
            <person name="Mustapha M."/>
        </authorList>
    </citation>
    <scope>NUCLEOTIDE SEQUENCE</scope>
    <source>
        <strain evidence="3">PSB00042</strain>
    </source>
</reference>
<dbReference type="CDD" id="cd19516">
    <property type="entry name" value="DotB_TraJ"/>
    <property type="match status" value="1"/>
</dbReference>
<dbReference type="InterPro" id="IPR027417">
    <property type="entry name" value="P-loop_NTPase"/>
</dbReference>
<evidence type="ECO:0000259" key="2">
    <source>
        <dbReference type="Pfam" id="PF00437"/>
    </source>
</evidence>
<dbReference type="InterPro" id="IPR001482">
    <property type="entry name" value="T2SS/T4SS_dom"/>
</dbReference>
<dbReference type="GO" id="GO:0016887">
    <property type="term" value="F:ATP hydrolysis activity"/>
    <property type="evidence" value="ECO:0007669"/>
    <property type="project" value="InterPro"/>
</dbReference>
<dbReference type="EMBL" id="JAEHTE010000026">
    <property type="protein sequence ID" value="MBI6886035.1"/>
    <property type="molecule type" value="Genomic_DNA"/>
</dbReference>
<sequence>MKQDFHDDVMMLEPGAMIERLERLTSYEDPFRFDRADQFKAMMLETLTHGVSDIFIQPALPVVVKKYGRMYAVTRRALDVGEVNELLKMAANRDTATTDIVSGTAVNERYELFDPERKDARGARLRYAYRVNASPIACHGDTSCQIVIRAIPDDPPRIQDVGLSEEIVRMATPRDGIVYVAGATGHGKTTTFAAINRFILENDTPIKGNLISHEEPIEFTYDKVQSKHSIFVQSQIPTHFKDFYRANREAMRRAPGLCVIGELRDQETIRAAVELSLTGHPVFGTVHAKDVAAIMRRMISRFPEQERATAIYDLVDTSRFMMAQKLVPTVDGKRTAARSWLRFTEQVRDTLMDLTDMGRVTQRVAEFVREEGHTFAAEADRLLAAGLISEATARDLRHG</sequence>
<evidence type="ECO:0000313" key="4">
    <source>
        <dbReference type="Proteomes" id="UP000637061"/>
    </source>
</evidence>
<organism evidence="3 4">
    <name type="scientific">Pseudomonas putida</name>
    <name type="common">Arthrobacter siderocapsulatus</name>
    <dbReference type="NCBI Taxonomy" id="303"/>
    <lineage>
        <taxon>Bacteria</taxon>
        <taxon>Pseudomonadati</taxon>
        <taxon>Pseudomonadota</taxon>
        <taxon>Gammaproteobacteria</taxon>
        <taxon>Pseudomonadales</taxon>
        <taxon>Pseudomonadaceae</taxon>
        <taxon>Pseudomonas</taxon>
    </lineage>
</organism>
<accession>A0A179S496</accession>
<feature type="domain" description="Bacterial type II secretion system protein E" evidence="2">
    <location>
        <begin position="47"/>
        <end position="336"/>
    </location>
</feature>
<evidence type="ECO:0000313" key="3">
    <source>
        <dbReference type="EMBL" id="MBI6886035.1"/>
    </source>
</evidence>
<proteinExistence type="inferred from homology"/>
<evidence type="ECO:0000256" key="1">
    <source>
        <dbReference type="ARBA" id="ARBA00006611"/>
    </source>
</evidence>
<dbReference type="AlphaFoldDB" id="A0A179S496"/>
<dbReference type="Gene3D" id="3.30.450.90">
    <property type="match status" value="1"/>
</dbReference>
<dbReference type="Proteomes" id="UP000637061">
    <property type="component" value="Unassembled WGS sequence"/>
</dbReference>
<gene>
    <name evidence="3" type="primary">tadA</name>
    <name evidence="3" type="ORF">JEU22_19200</name>
</gene>